<proteinExistence type="predicted"/>
<dbReference type="CDD" id="cd23127">
    <property type="entry name" value="RING-HC_BAH1-like"/>
    <property type="match status" value="1"/>
</dbReference>
<reference evidence="12 13" key="1">
    <citation type="journal article" date="2021" name="Nat. Plants">
        <title>The Taxus genome provides insights into paclitaxel biosynthesis.</title>
        <authorList>
            <person name="Xiong X."/>
            <person name="Gou J."/>
            <person name="Liao Q."/>
            <person name="Li Y."/>
            <person name="Zhou Q."/>
            <person name="Bi G."/>
            <person name="Li C."/>
            <person name="Du R."/>
            <person name="Wang X."/>
            <person name="Sun T."/>
            <person name="Guo L."/>
            <person name="Liang H."/>
            <person name="Lu P."/>
            <person name="Wu Y."/>
            <person name="Zhang Z."/>
            <person name="Ro D.K."/>
            <person name="Shang Y."/>
            <person name="Huang S."/>
            <person name="Yan J."/>
        </authorList>
    </citation>
    <scope>NUCLEOTIDE SEQUENCE [LARGE SCALE GENOMIC DNA]</scope>
    <source>
        <strain evidence="12">Ta-2019</strain>
    </source>
</reference>
<accession>A0AA38GJ36</accession>
<dbReference type="PROSITE" id="PS00518">
    <property type="entry name" value="ZF_RING_1"/>
    <property type="match status" value="1"/>
</dbReference>
<name>A0AA38GJ36_TAXCH</name>
<dbReference type="InterPro" id="IPR004331">
    <property type="entry name" value="SPX_dom"/>
</dbReference>
<dbReference type="SUPFAM" id="SSF57850">
    <property type="entry name" value="RING/U-box"/>
    <property type="match status" value="1"/>
</dbReference>
<dbReference type="SMART" id="SM00184">
    <property type="entry name" value="RING"/>
    <property type="match status" value="1"/>
</dbReference>
<dbReference type="OMA" id="NICACTA"/>
<dbReference type="Pfam" id="PF13445">
    <property type="entry name" value="zf-RING_UBOX"/>
    <property type="match status" value="1"/>
</dbReference>
<evidence type="ECO:0000256" key="7">
    <source>
        <dbReference type="ARBA" id="ARBA00022786"/>
    </source>
</evidence>
<evidence type="ECO:0000256" key="8">
    <source>
        <dbReference type="ARBA" id="ARBA00022833"/>
    </source>
</evidence>
<comment type="catalytic activity">
    <reaction evidence="1">
        <text>S-ubiquitinyl-[E2 ubiquitin-conjugating enzyme]-L-cysteine + [acceptor protein]-L-lysine = [E2 ubiquitin-conjugating enzyme]-L-cysteine + N(6)-ubiquitinyl-[acceptor protein]-L-lysine.</text>
        <dbReference type="EC" id="2.3.2.27"/>
    </reaction>
</comment>
<dbReference type="PANTHER" id="PTHR46764:SF2">
    <property type="entry name" value="E3 UBIQUITIN-PROTEIN LIGASE BAH1-LIKE-RELATED"/>
    <property type="match status" value="1"/>
</dbReference>
<keyword evidence="6 9" id="KW-0863">Zinc-finger</keyword>
<dbReference type="InterPro" id="IPR001841">
    <property type="entry name" value="Znf_RING"/>
</dbReference>
<dbReference type="PROSITE" id="PS50089">
    <property type="entry name" value="ZF_RING_2"/>
    <property type="match status" value="1"/>
</dbReference>
<dbReference type="GO" id="GO:0061630">
    <property type="term" value="F:ubiquitin protein ligase activity"/>
    <property type="evidence" value="ECO:0007669"/>
    <property type="project" value="UniProtKB-EC"/>
</dbReference>
<comment type="pathway">
    <text evidence="2">Protein modification; protein ubiquitination.</text>
</comment>
<evidence type="ECO:0000313" key="13">
    <source>
        <dbReference type="Proteomes" id="UP000824469"/>
    </source>
</evidence>
<gene>
    <name evidence="12" type="ORF">KI387_017696</name>
</gene>
<feature type="domain" description="RING-type" evidence="10">
    <location>
        <begin position="213"/>
        <end position="262"/>
    </location>
</feature>
<keyword evidence="13" id="KW-1185">Reference proteome</keyword>
<dbReference type="AlphaFoldDB" id="A0AA38GJ36"/>
<organism evidence="12 13">
    <name type="scientific">Taxus chinensis</name>
    <name type="common">Chinese yew</name>
    <name type="synonym">Taxus wallichiana var. chinensis</name>
    <dbReference type="NCBI Taxonomy" id="29808"/>
    <lineage>
        <taxon>Eukaryota</taxon>
        <taxon>Viridiplantae</taxon>
        <taxon>Streptophyta</taxon>
        <taxon>Embryophyta</taxon>
        <taxon>Tracheophyta</taxon>
        <taxon>Spermatophyta</taxon>
        <taxon>Pinopsida</taxon>
        <taxon>Pinidae</taxon>
        <taxon>Conifers II</taxon>
        <taxon>Cupressales</taxon>
        <taxon>Taxaceae</taxon>
        <taxon>Taxus</taxon>
    </lineage>
</organism>
<evidence type="ECO:0000313" key="12">
    <source>
        <dbReference type="EMBL" id="KAH9323057.1"/>
    </source>
</evidence>
<dbReference type="PANTHER" id="PTHR46764">
    <property type="entry name" value="E3 UBIQUITIN-PROTEIN LIGASE BAH1"/>
    <property type="match status" value="1"/>
</dbReference>
<dbReference type="GO" id="GO:0008270">
    <property type="term" value="F:zinc ion binding"/>
    <property type="evidence" value="ECO:0007669"/>
    <property type="project" value="UniProtKB-KW"/>
</dbReference>
<evidence type="ECO:0000259" key="10">
    <source>
        <dbReference type="PROSITE" id="PS50089"/>
    </source>
</evidence>
<evidence type="ECO:0000256" key="5">
    <source>
        <dbReference type="ARBA" id="ARBA00022723"/>
    </source>
</evidence>
<keyword evidence="7" id="KW-0833">Ubl conjugation pathway</keyword>
<dbReference type="InterPro" id="IPR033326">
    <property type="entry name" value="BAH1"/>
</dbReference>
<evidence type="ECO:0000256" key="2">
    <source>
        <dbReference type="ARBA" id="ARBA00004906"/>
    </source>
</evidence>
<dbReference type="Gene3D" id="3.30.40.10">
    <property type="entry name" value="Zinc/RING finger domain, C3HC4 (zinc finger)"/>
    <property type="match status" value="1"/>
</dbReference>
<dbReference type="PROSITE" id="PS51382">
    <property type="entry name" value="SPX"/>
    <property type="match status" value="1"/>
</dbReference>
<keyword evidence="4" id="KW-0808">Transferase</keyword>
<keyword evidence="5" id="KW-0479">Metal-binding</keyword>
<dbReference type="InterPro" id="IPR017907">
    <property type="entry name" value="Znf_RING_CS"/>
</dbReference>
<sequence length="318" mass="36643">MKFGEAYSEYLDSEDDIFLQKCCHLEYKELKKVLKKCRHAEAPGHENNGVCQVCGQKFFSELSNEISAVADCFSSRARHLLHMHLASGFHRYLRRMRHCFGDDYLTMIQEGQNLINYVAMNSIAVHKILKKYDKVHCSENGMNFRRILQAKHLELLQSPWLIELSAFQINTKNSKHGVFSEEICKCSCDLSGSEPIIMCTLSESVKVEFNLTCPICLDIVFEPVSLRCGHLFCNICACTAASVPMIEGVKAAKSFMRCPLCRQTGVYADSVHLAELNLLVKKRCKKYWKERFYVERAERMKEAKDYWDVQKNFVLGFI</sequence>
<dbReference type="InterPro" id="IPR013083">
    <property type="entry name" value="Znf_RING/FYVE/PHD"/>
</dbReference>
<evidence type="ECO:0000256" key="6">
    <source>
        <dbReference type="ARBA" id="ARBA00022771"/>
    </source>
</evidence>
<dbReference type="EC" id="2.3.2.27" evidence="3"/>
<evidence type="ECO:0000256" key="3">
    <source>
        <dbReference type="ARBA" id="ARBA00012483"/>
    </source>
</evidence>
<evidence type="ECO:0000259" key="11">
    <source>
        <dbReference type="PROSITE" id="PS51382"/>
    </source>
</evidence>
<dbReference type="InterPro" id="IPR027370">
    <property type="entry name" value="Znf-RING_euk"/>
</dbReference>
<evidence type="ECO:0000256" key="1">
    <source>
        <dbReference type="ARBA" id="ARBA00000900"/>
    </source>
</evidence>
<protein>
    <recommendedName>
        <fullName evidence="3">RING-type E3 ubiquitin transferase</fullName>
        <ecNumber evidence="3">2.3.2.27</ecNumber>
    </recommendedName>
</protein>
<evidence type="ECO:0000256" key="4">
    <source>
        <dbReference type="ARBA" id="ARBA00022679"/>
    </source>
</evidence>
<keyword evidence="8" id="KW-0862">Zinc</keyword>
<comment type="caution">
    <text evidence="12">The sequence shown here is derived from an EMBL/GenBank/DDBJ whole genome shotgun (WGS) entry which is preliminary data.</text>
</comment>
<evidence type="ECO:0000256" key="9">
    <source>
        <dbReference type="PROSITE-ProRule" id="PRU00175"/>
    </source>
</evidence>
<feature type="domain" description="SPX" evidence="11">
    <location>
        <begin position="1"/>
        <end position="146"/>
    </location>
</feature>
<dbReference type="EMBL" id="JAHRHJ020000003">
    <property type="protein sequence ID" value="KAH9323057.1"/>
    <property type="molecule type" value="Genomic_DNA"/>
</dbReference>
<dbReference type="Proteomes" id="UP000824469">
    <property type="component" value="Unassembled WGS sequence"/>
</dbReference>